<feature type="active site" description="Proton donor/acceptor" evidence="5">
    <location>
        <position position="148"/>
    </location>
</feature>
<sequence>MRIYSWNVNGIRAVSRKGFLDWVTDEQPDVLALQEIRIQPEQLKDKLKNLAGYYSYFTFGEKKGYSGVAIYSKIEPVNVSHGLGINRFDYEGRVITAEYENFYLVNIYFPNGKRSKKRLQYKLDFYDATLEYCERLREKGKGVVLCGDYNTAHHPIDLKNPDTNQDTSGFLPIEREWLDKLEDFGYLDTYRDFHPEKETYSWWSYRTRARERDSGWRIDYHFISAELKPYLKQADILTEVMGSDHCPVTVELEF</sequence>
<dbReference type="Proteomes" id="UP000199006">
    <property type="component" value="Unassembled WGS sequence"/>
</dbReference>
<comment type="cofactor">
    <cofactor evidence="6">
        <name>Mg(2+)</name>
        <dbReference type="ChEBI" id="CHEBI:18420"/>
    </cofactor>
    <cofactor evidence="6">
        <name>Mn(2+)</name>
        <dbReference type="ChEBI" id="CHEBI:29035"/>
    </cofactor>
    <text evidence="6">Probably binds two magnesium or manganese ions per subunit.</text>
</comment>
<dbReference type="InterPro" id="IPR005135">
    <property type="entry name" value="Endo/exonuclease/phosphatase"/>
</dbReference>
<dbReference type="GO" id="GO:0006284">
    <property type="term" value="P:base-excision repair"/>
    <property type="evidence" value="ECO:0007669"/>
    <property type="project" value="TreeGrafter"/>
</dbReference>
<evidence type="ECO:0000256" key="3">
    <source>
        <dbReference type="ARBA" id="ARBA00022801"/>
    </source>
</evidence>
<feature type="domain" description="Endonuclease/exonuclease/phosphatase" evidence="8">
    <location>
        <begin position="5"/>
        <end position="245"/>
    </location>
</feature>
<evidence type="ECO:0000256" key="7">
    <source>
        <dbReference type="PIRSR" id="PIRSR604808-3"/>
    </source>
</evidence>
<accession>A0A1I4H4Y3</accession>
<dbReference type="InterPro" id="IPR036691">
    <property type="entry name" value="Endo/exonu/phosph_ase_sf"/>
</dbReference>
<feature type="binding site" evidence="6">
    <location>
        <position position="244"/>
    </location>
    <ligand>
        <name>Mg(2+)</name>
        <dbReference type="ChEBI" id="CHEBI:18420"/>
        <label>1</label>
    </ligand>
</feature>
<evidence type="ECO:0000313" key="9">
    <source>
        <dbReference type="EMBL" id="SFL36476.1"/>
    </source>
</evidence>
<evidence type="ECO:0000256" key="6">
    <source>
        <dbReference type="PIRSR" id="PIRSR604808-2"/>
    </source>
</evidence>
<comment type="similarity">
    <text evidence="1">Belongs to the DNA repair enzymes AP/ExoA family.</text>
</comment>
<feature type="binding site" evidence="6">
    <location>
        <position position="7"/>
    </location>
    <ligand>
        <name>Mg(2+)</name>
        <dbReference type="ChEBI" id="CHEBI:18420"/>
        <label>1</label>
    </ligand>
</feature>
<name>A0A1I4H4Y3_9FIRM</name>
<keyword evidence="4 6" id="KW-0460">Magnesium</keyword>
<dbReference type="OrthoDB" id="9803914at2"/>
<keyword evidence="3" id="KW-0378">Hydrolase</keyword>
<dbReference type="SUPFAM" id="SSF56219">
    <property type="entry name" value="DNase I-like"/>
    <property type="match status" value="1"/>
</dbReference>
<feature type="site" description="Important for catalytic activity" evidence="7">
    <location>
        <position position="219"/>
    </location>
</feature>
<dbReference type="FunFam" id="3.60.10.10:FF:000026">
    <property type="entry name" value="Exodeoxyribonuclease III"/>
    <property type="match status" value="1"/>
</dbReference>
<feature type="site" description="Transition state stabilizer" evidence="7">
    <location>
        <position position="150"/>
    </location>
</feature>
<evidence type="ECO:0000256" key="2">
    <source>
        <dbReference type="ARBA" id="ARBA00022723"/>
    </source>
</evidence>
<dbReference type="NCBIfam" id="TIGR00195">
    <property type="entry name" value="exoDNase_III"/>
    <property type="match status" value="1"/>
</dbReference>
<dbReference type="PROSITE" id="PS51435">
    <property type="entry name" value="AP_NUCLEASE_F1_4"/>
    <property type="match status" value="1"/>
</dbReference>
<dbReference type="PANTHER" id="PTHR22748:SF6">
    <property type="entry name" value="DNA-(APURINIC OR APYRIMIDINIC SITE) ENDONUCLEASE"/>
    <property type="match status" value="1"/>
</dbReference>
<dbReference type="PANTHER" id="PTHR22748">
    <property type="entry name" value="AP ENDONUCLEASE"/>
    <property type="match status" value="1"/>
</dbReference>
<feature type="binding site" evidence="6">
    <location>
        <position position="35"/>
    </location>
    <ligand>
        <name>Mg(2+)</name>
        <dbReference type="ChEBI" id="CHEBI:18420"/>
        <label>1</label>
    </ligand>
</feature>
<dbReference type="AlphaFoldDB" id="A0A1I4H4Y3"/>
<feature type="binding site" evidence="6">
    <location>
        <position position="245"/>
    </location>
    <ligand>
        <name>Mg(2+)</name>
        <dbReference type="ChEBI" id="CHEBI:18420"/>
        <label>1</label>
    </ligand>
</feature>
<evidence type="ECO:0000256" key="4">
    <source>
        <dbReference type="ARBA" id="ARBA00022842"/>
    </source>
</evidence>
<dbReference type="CDD" id="cd09085">
    <property type="entry name" value="Mth212-like_AP-endo"/>
    <property type="match status" value="1"/>
</dbReference>
<dbReference type="GO" id="GO:0008311">
    <property type="term" value="F:double-stranded DNA 3'-5' DNA exonuclease activity"/>
    <property type="evidence" value="ECO:0007669"/>
    <property type="project" value="TreeGrafter"/>
</dbReference>
<dbReference type="STRING" id="29563.SAMN02983006_00961"/>
<evidence type="ECO:0000256" key="5">
    <source>
        <dbReference type="PIRSR" id="PIRSR604808-1"/>
    </source>
</evidence>
<keyword evidence="2 6" id="KW-0479">Metal-binding</keyword>
<proteinExistence type="inferred from homology"/>
<dbReference type="RefSeq" id="WP_089860513.1">
    <property type="nucleotide sequence ID" value="NZ_FOTI01000009.1"/>
</dbReference>
<evidence type="ECO:0000313" key="10">
    <source>
        <dbReference type="Proteomes" id="UP000199006"/>
    </source>
</evidence>
<dbReference type="GO" id="GO:0046872">
    <property type="term" value="F:metal ion binding"/>
    <property type="evidence" value="ECO:0007669"/>
    <property type="project" value="UniProtKB-KW"/>
</dbReference>
<feature type="binding site" evidence="6">
    <location>
        <position position="150"/>
    </location>
    <ligand>
        <name>Mg(2+)</name>
        <dbReference type="ChEBI" id="CHEBI:18420"/>
        <label>1</label>
    </ligand>
</feature>
<reference evidence="9 10" key="1">
    <citation type="submission" date="2016-10" db="EMBL/GenBank/DDBJ databases">
        <authorList>
            <person name="de Groot N.N."/>
        </authorList>
    </citation>
    <scope>NUCLEOTIDE SEQUENCE [LARGE SCALE GENOMIC DNA]</scope>
    <source>
        <strain evidence="9 10">ATCC 51327</strain>
    </source>
</reference>
<feature type="binding site" evidence="6">
    <location>
        <position position="148"/>
    </location>
    <ligand>
        <name>Mg(2+)</name>
        <dbReference type="ChEBI" id="CHEBI:18420"/>
        <label>1</label>
    </ligand>
</feature>
<dbReference type="EMBL" id="FOTI01000009">
    <property type="protein sequence ID" value="SFL36476.1"/>
    <property type="molecule type" value="Genomic_DNA"/>
</dbReference>
<evidence type="ECO:0000259" key="8">
    <source>
        <dbReference type="Pfam" id="PF03372"/>
    </source>
</evidence>
<dbReference type="Pfam" id="PF03372">
    <property type="entry name" value="Exo_endo_phos"/>
    <property type="match status" value="1"/>
</dbReference>
<feature type="active site" description="Proton acceptor" evidence="5">
    <location>
        <position position="245"/>
    </location>
</feature>
<protein>
    <submittedName>
        <fullName evidence="9">Exodeoxyribonuclease-3</fullName>
    </submittedName>
</protein>
<dbReference type="InterPro" id="IPR004808">
    <property type="entry name" value="AP_endonuc_1"/>
</dbReference>
<keyword evidence="6" id="KW-0464">Manganese</keyword>
<organism evidence="9 10">
    <name type="scientific">Halanaerobium salsuginis</name>
    <dbReference type="NCBI Taxonomy" id="29563"/>
    <lineage>
        <taxon>Bacteria</taxon>
        <taxon>Bacillati</taxon>
        <taxon>Bacillota</taxon>
        <taxon>Clostridia</taxon>
        <taxon>Halanaerobiales</taxon>
        <taxon>Halanaerobiaceae</taxon>
        <taxon>Halanaerobium</taxon>
    </lineage>
</organism>
<dbReference type="Gene3D" id="3.60.10.10">
    <property type="entry name" value="Endonuclease/exonuclease/phosphatase"/>
    <property type="match status" value="1"/>
</dbReference>
<feature type="site" description="Interaction with DNA substrate" evidence="7">
    <location>
        <position position="245"/>
    </location>
</feature>
<evidence type="ECO:0000256" key="1">
    <source>
        <dbReference type="ARBA" id="ARBA00007092"/>
    </source>
</evidence>
<dbReference type="GO" id="GO:0003906">
    <property type="term" value="F:DNA-(apurinic or apyrimidinic site) endonuclease activity"/>
    <property type="evidence" value="ECO:0007669"/>
    <property type="project" value="TreeGrafter"/>
</dbReference>
<dbReference type="NCBIfam" id="TIGR00633">
    <property type="entry name" value="xth"/>
    <property type="match status" value="1"/>
</dbReference>
<dbReference type="GO" id="GO:0008081">
    <property type="term" value="F:phosphoric diester hydrolase activity"/>
    <property type="evidence" value="ECO:0007669"/>
    <property type="project" value="TreeGrafter"/>
</dbReference>
<gene>
    <name evidence="9" type="ORF">SAMN02983006_00961</name>
</gene>
<feature type="active site" evidence="5">
    <location>
        <position position="108"/>
    </location>
</feature>
<keyword evidence="10" id="KW-1185">Reference proteome</keyword>